<keyword evidence="5 13" id="KW-0418">Kinase</keyword>
<keyword evidence="10" id="KW-0812">Transmembrane</keyword>
<evidence type="ECO:0000256" key="9">
    <source>
        <dbReference type="SAM" id="Coils"/>
    </source>
</evidence>
<keyword evidence="8" id="KW-0802">TPR repeat</keyword>
<evidence type="ECO:0000256" key="10">
    <source>
        <dbReference type="SAM" id="Phobius"/>
    </source>
</evidence>
<keyword evidence="10" id="KW-1133">Transmembrane helix</keyword>
<proteinExistence type="predicted"/>
<dbReference type="Gene3D" id="3.30.565.10">
    <property type="entry name" value="Histidine kinase-like ATPase, C-terminal domain"/>
    <property type="match status" value="1"/>
</dbReference>
<dbReference type="GO" id="GO:0030295">
    <property type="term" value="F:protein kinase activator activity"/>
    <property type="evidence" value="ECO:0007669"/>
    <property type="project" value="TreeGrafter"/>
</dbReference>
<keyword evidence="9" id="KW-0175">Coiled coil</keyword>
<feature type="transmembrane region" description="Helical" evidence="10">
    <location>
        <begin position="433"/>
        <end position="453"/>
    </location>
</feature>
<dbReference type="SMART" id="SM00387">
    <property type="entry name" value="HATPase_c"/>
    <property type="match status" value="1"/>
</dbReference>
<organism evidence="13 14">
    <name type="scientific">Pseudarcicella hirudinis</name>
    <dbReference type="NCBI Taxonomy" id="1079859"/>
    <lineage>
        <taxon>Bacteria</taxon>
        <taxon>Pseudomonadati</taxon>
        <taxon>Bacteroidota</taxon>
        <taxon>Cytophagia</taxon>
        <taxon>Cytophagales</taxon>
        <taxon>Flectobacillaceae</taxon>
        <taxon>Pseudarcicella</taxon>
    </lineage>
</organism>
<dbReference type="Pfam" id="PF02518">
    <property type="entry name" value="HATPase_c"/>
    <property type="match status" value="1"/>
</dbReference>
<evidence type="ECO:0000259" key="12">
    <source>
        <dbReference type="PROSITE" id="PS50109"/>
    </source>
</evidence>
<protein>
    <recommendedName>
        <fullName evidence="2">histidine kinase</fullName>
        <ecNumber evidence="2">2.7.13.3</ecNumber>
    </recommendedName>
</protein>
<keyword evidence="3" id="KW-0808">Transferase</keyword>
<feature type="chain" id="PRO_5011665143" description="histidine kinase" evidence="11">
    <location>
        <begin position="19"/>
        <end position="700"/>
    </location>
</feature>
<accession>A0A1I5YEM2</accession>
<reference evidence="13 14" key="1">
    <citation type="submission" date="2016-10" db="EMBL/GenBank/DDBJ databases">
        <authorList>
            <person name="de Groot N.N."/>
        </authorList>
    </citation>
    <scope>NUCLEOTIDE SEQUENCE [LARGE SCALE GENOMIC DNA]</scope>
    <source>
        <strain evidence="14">E92,LMG 26720,CCM 7988</strain>
    </source>
</reference>
<evidence type="ECO:0000256" key="2">
    <source>
        <dbReference type="ARBA" id="ARBA00012438"/>
    </source>
</evidence>
<dbReference type="SUPFAM" id="SSF48452">
    <property type="entry name" value="TPR-like"/>
    <property type="match status" value="1"/>
</dbReference>
<keyword evidence="10" id="KW-0472">Membrane</keyword>
<evidence type="ECO:0000256" key="1">
    <source>
        <dbReference type="ARBA" id="ARBA00000085"/>
    </source>
</evidence>
<dbReference type="EC" id="2.7.13.3" evidence="2"/>
<dbReference type="PANTHER" id="PTHR42878">
    <property type="entry name" value="TWO-COMPONENT HISTIDINE KINASE"/>
    <property type="match status" value="1"/>
</dbReference>
<feature type="signal peptide" evidence="11">
    <location>
        <begin position="1"/>
        <end position="18"/>
    </location>
</feature>
<dbReference type="GO" id="GO:0000156">
    <property type="term" value="F:phosphorelay response regulator activity"/>
    <property type="evidence" value="ECO:0007669"/>
    <property type="project" value="TreeGrafter"/>
</dbReference>
<dbReference type="GO" id="GO:0005524">
    <property type="term" value="F:ATP binding"/>
    <property type="evidence" value="ECO:0007669"/>
    <property type="project" value="UniProtKB-KW"/>
</dbReference>
<dbReference type="GO" id="GO:0000155">
    <property type="term" value="F:phosphorelay sensor kinase activity"/>
    <property type="evidence" value="ECO:0007669"/>
    <property type="project" value="InterPro"/>
</dbReference>
<dbReference type="STRING" id="1079859.SAMN04515674_11859"/>
<keyword evidence="6" id="KW-0067">ATP-binding</keyword>
<dbReference type="PROSITE" id="PS50109">
    <property type="entry name" value="HIS_KIN"/>
    <property type="match status" value="1"/>
</dbReference>
<dbReference type="InterPro" id="IPR036890">
    <property type="entry name" value="HATPase_C_sf"/>
</dbReference>
<dbReference type="InterPro" id="IPR050351">
    <property type="entry name" value="BphY/WalK/GraS-like"/>
</dbReference>
<dbReference type="PROSITE" id="PS50005">
    <property type="entry name" value="TPR"/>
    <property type="match status" value="1"/>
</dbReference>
<keyword evidence="4" id="KW-0547">Nucleotide-binding</keyword>
<dbReference type="Gene3D" id="1.10.287.130">
    <property type="match status" value="1"/>
</dbReference>
<evidence type="ECO:0000256" key="5">
    <source>
        <dbReference type="ARBA" id="ARBA00022777"/>
    </source>
</evidence>
<evidence type="ECO:0000256" key="3">
    <source>
        <dbReference type="ARBA" id="ARBA00022679"/>
    </source>
</evidence>
<dbReference type="GO" id="GO:0007234">
    <property type="term" value="P:osmosensory signaling via phosphorelay pathway"/>
    <property type="evidence" value="ECO:0007669"/>
    <property type="project" value="TreeGrafter"/>
</dbReference>
<dbReference type="InterPro" id="IPR011990">
    <property type="entry name" value="TPR-like_helical_dom_sf"/>
</dbReference>
<gene>
    <name evidence="13" type="ORF">SAMN04515674_11859</name>
</gene>
<sequence length="700" mass="80419">MKRIFLFLVFLFSSFFLTYSQSDNHRSPENKTLSEQIKAFDRACDSLNNIGNYEEEKIIAGKALQLIPSNDFQNIANFNFYLGNAYENTNGSDSICLAIYGNTIKFAEKSGKPLYKINALGAMISFVHTQEERDKIEAQIKVAMNAVNDEYLKARALMGLASYSKISAKDGQALAYSIEALEILKKLFQREKIPSDELAEAYYYVSRAFRNMQQEDKQLAYLKEMRRYIVRNNQLLAYYYLTIGENLFYGKDLSRATAFYDSLTSVALKCNNSLIWNSRLECDLYFAQGYVKYNDNKKALIYAKRANELNQKWGFSYYEANIYYTNGSVYLALKDYRNALAFLQKAEPLAKQNRYNAMYMLCLEKIGKCYGGLNDWKSAYLYSSKFATTQDSLATVNSEKTFAEAEEKYQNKEKQQQIELKNIQLEDAQKQKIWLLSGLGLVMIALILLGIIYRNKRKTAAIIEEKNHSLARLNGELEEANQTKARLFSIIGHDLRSPISQVYQFLKLQQLNPLLLNEDQKSQLSMKIQQATGSLLETMEDLLLWSKTQMNQFKTEFQVIDLLPVVVQSQQLLQLNIDAKNLHLERKIPENIQVKTDQYFLQTIIRNLFQNAVKASPQQGEILLECSRNENSVIFSIQNDGEAFSQEQYEQIIKRQENTRSLSGLGLHLIDELSQKIGASVRFVNAGEGKTRAELILPLN</sequence>
<keyword evidence="7" id="KW-0902">Two-component regulatory system</keyword>
<evidence type="ECO:0000256" key="7">
    <source>
        <dbReference type="ARBA" id="ARBA00023012"/>
    </source>
</evidence>
<dbReference type="AlphaFoldDB" id="A0A1I5YEM2"/>
<evidence type="ECO:0000256" key="6">
    <source>
        <dbReference type="ARBA" id="ARBA00022840"/>
    </source>
</evidence>
<dbReference type="InterPro" id="IPR003594">
    <property type="entry name" value="HATPase_dom"/>
</dbReference>
<dbReference type="RefSeq" id="WP_092019423.1">
    <property type="nucleotide sequence ID" value="NZ_FOXH01000018.1"/>
</dbReference>
<keyword evidence="14" id="KW-1185">Reference proteome</keyword>
<dbReference type="Gene3D" id="1.25.40.10">
    <property type="entry name" value="Tetratricopeptide repeat domain"/>
    <property type="match status" value="1"/>
</dbReference>
<evidence type="ECO:0000313" key="13">
    <source>
        <dbReference type="EMBL" id="SFQ42560.1"/>
    </source>
</evidence>
<feature type="coiled-coil region" evidence="9">
    <location>
        <begin position="395"/>
        <end position="431"/>
    </location>
</feature>
<keyword evidence="11" id="KW-0732">Signal</keyword>
<dbReference type="EMBL" id="FOXH01000018">
    <property type="protein sequence ID" value="SFQ42560.1"/>
    <property type="molecule type" value="Genomic_DNA"/>
</dbReference>
<dbReference type="SUPFAM" id="SSF55874">
    <property type="entry name" value="ATPase domain of HSP90 chaperone/DNA topoisomerase II/histidine kinase"/>
    <property type="match status" value="1"/>
</dbReference>
<feature type="repeat" description="TPR" evidence="8">
    <location>
        <begin position="320"/>
        <end position="353"/>
    </location>
</feature>
<dbReference type="InterPro" id="IPR019734">
    <property type="entry name" value="TPR_rpt"/>
</dbReference>
<dbReference type="PANTHER" id="PTHR42878:SF7">
    <property type="entry name" value="SENSOR HISTIDINE KINASE GLRK"/>
    <property type="match status" value="1"/>
</dbReference>
<dbReference type="OrthoDB" id="1269247at2"/>
<feature type="domain" description="Histidine kinase" evidence="12">
    <location>
        <begin position="490"/>
        <end position="700"/>
    </location>
</feature>
<comment type="catalytic activity">
    <reaction evidence="1">
        <text>ATP + protein L-histidine = ADP + protein N-phospho-L-histidine.</text>
        <dbReference type="EC" id="2.7.13.3"/>
    </reaction>
</comment>
<evidence type="ECO:0000256" key="4">
    <source>
        <dbReference type="ARBA" id="ARBA00022741"/>
    </source>
</evidence>
<evidence type="ECO:0000313" key="14">
    <source>
        <dbReference type="Proteomes" id="UP000199306"/>
    </source>
</evidence>
<dbReference type="SUPFAM" id="SSF47384">
    <property type="entry name" value="Homodimeric domain of signal transducing histidine kinase"/>
    <property type="match status" value="1"/>
</dbReference>
<evidence type="ECO:0000256" key="11">
    <source>
        <dbReference type="SAM" id="SignalP"/>
    </source>
</evidence>
<feature type="coiled-coil region" evidence="9">
    <location>
        <begin position="463"/>
        <end position="490"/>
    </location>
</feature>
<dbReference type="Proteomes" id="UP000199306">
    <property type="component" value="Unassembled WGS sequence"/>
</dbReference>
<dbReference type="InterPro" id="IPR005467">
    <property type="entry name" value="His_kinase_dom"/>
</dbReference>
<dbReference type="InterPro" id="IPR036097">
    <property type="entry name" value="HisK_dim/P_sf"/>
</dbReference>
<name>A0A1I5YEM2_9BACT</name>
<evidence type="ECO:0000256" key="8">
    <source>
        <dbReference type="PROSITE-ProRule" id="PRU00339"/>
    </source>
</evidence>